<dbReference type="AlphaFoldDB" id="A0ABD2BRE7"/>
<reference evidence="1 2" key="1">
    <citation type="journal article" date="2024" name="Ann. Entomol. Soc. Am.">
        <title>Genomic analyses of the southern and eastern yellowjacket wasps (Hymenoptera: Vespidae) reveal evolutionary signatures of social life.</title>
        <authorList>
            <person name="Catto M.A."/>
            <person name="Caine P.B."/>
            <person name="Orr S.E."/>
            <person name="Hunt B.G."/>
            <person name="Goodisman M.A.D."/>
        </authorList>
    </citation>
    <scope>NUCLEOTIDE SEQUENCE [LARGE SCALE GENOMIC DNA]</scope>
    <source>
        <strain evidence="1">233</strain>
        <tissue evidence="1">Head and thorax</tissue>
    </source>
</reference>
<dbReference type="Proteomes" id="UP001607302">
    <property type="component" value="Unassembled WGS sequence"/>
</dbReference>
<gene>
    <name evidence="1" type="ORF">V1478_002983</name>
</gene>
<dbReference type="EMBL" id="JAUDFV010000064">
    <property type="protein sequence ID" value="KAL2735343.1"/>
    <property type="molecule type" value="Genomic_DNA"/>
</dbReference>
<sequence>DTIIVFQLDENKNRGVKFVYLVKEKAALNGSSFHCDFGIASLKVRSEKVSRFGVVSSYPVSRVVQVMPSCSKGKVRVTSLNELSLIVRVRGAYKPKTRPPISQPRCVQTLFRTRSNDWTGCPIGNIISLYRESTLCRTDNKGDYLDSRFSRRWELLELRGAREKEKTLEFLVCLLLHSLLHFITAIYQRSYLWLQRTSSRASYLIRTLQVQLSSWRIETRNSNGIEDCLGTQEEKGRRANETFKILQRSNACYSDYNAQVRFQDVADVSRSPQKTEIIIPVERPIGIFRERDVIDHSDISIDAQNLTDSPWFLAYKSDRIPPGARKPHSLT</sequence>
<evidence type="ECO:0000313" key="1">
    <source>
        <dbReference type="EMBL" id="KAL2735343.1"/>
    </source>
</evidence>
<protein>
    <submittedName>
        <fullName evidence="1">Uncharacterized protein</fullName>
    </submittedName>
</protein>
<organism evidence="1 2">
    <name type="scientific">Vespula squamosa</name>
    <name type="common">Southern yellow jacket</name>
    <name type="synonym">Wasp</name>
    <dbReference type="NCBI Taxonomy" id="30214"/>
    <lineage>
        <taxon>Eukaryota</taxon>
        <taxon>Metazoa</taxon>
        <taxon>Ecdysozoa</taxon>
        <taxon>Arthropoda</taxon>
        <taxon>Hexapoda</taxon>
        <taxon>Insecta</taxon>
        <taxon>Pterygota</taxon>
        <taxon>Neoptera</taxon>
        <taxon>Endopterygota</taxon>
        <taxon>Hymenoptera</taxon>
        <taxon>Apocrita</taxon>
        <taxon>Aculeata</taxon>
        <taxon>Vespoidea</taxon>
        <taxon>Vespidae</taxon>
        <taxon>Vespinae</taxon>
        <taxon>Vespula</taxon>
    </lineage>
</organism>
<name>A0ABD2BRE7_VESSQ</name>
<comment type="caution">
    <text evidence="1">The sequence shown here is derived from an EMBL/GenBank/DDBJ whole genome shotgun (WGS) entry which is preliminary data.</text>
</comment>
<keyword evidence="2" id="KW-1185">Reference proteome</keyword>
<evidence type="ECO:0000313" key="2">
    <source>
        <dbReference type="Proteomes" id="UP001607302"/>
    </source>
</evidence>
<proteinExistence type="predicted"/>
<accession>A0ABD2BRE7</accession>
<feature type="non-terminal residue" evidence="1">
    <location>
        <position position="1"/>
    </location>
</feature>